<feature type="region of interest" description="Disordered" evidence="18">
    <location>
        <begin position="907"/>
        <end position="951"/>
    </location>
</feature>
<evidence type="ECO:0000256" key="9">
    <source>
        <dbReference type="ARBA" id="ARBA00023180"/>
    </source>
</evidence>
<evidence type="ECO:0000256" key="6">
    <source>
        <dbReference type="ARBA" id="ARBA00022525"/>
    </source>
</evidence>
<evidence type="ECO:0000256" key="5">
    <source>
        <dbReference type="ARBA" id="ARBA00012744"/>
    </source>
</evidence>
<keyword evidence="7 19" id="KW-0732">Signal</keyword>
<organism evidence="21 22">
    <name type="scientific">Meristemomyces frigidus</name>
    <dbReference type="NCBI Taxonomy" id="1508187"/>
    <lineage>
        <taxon>Eukaryota</taxon>
        <taxon>Fungi</taxon>
        <taxon>Dikarya</taxon>
        <taxon>Ascomycota</taxon>
        <taxon>Pezizomycotina</taxon>
        <taxon>Dothideomycetes</taxon>
        <taxon>Dothideomycetidae</taxon>
        <taxon>Mycosphaerellales</taxon>
        <taxon>Teratosphaeriaceae</taxon>
        <taxon>Meristemomyces</taxon>
    </lineage>
</organism>
<dbReference type="InterPro" id="IPR013783">
    <property type="entry name" value="Ig-like_fold"/>
</dbReference>
<accession>A0AAN7TAH1</accession>
<evidence type="ECO:0000256" key="3">
    <source>
        <dbReference type="ARBA" id="ARBA00004987"/>
    </source>
</evidence>
<feature type="chain" id="PRO_5042923757" description="Probable beta-glucosidase G" evidence="19">
    <location>
        <begin position="24"/>
        <end position="951"/>
    </location>
</feature>
<evidence type="ECO:0000256" key="18">
    <source>
        <dbReference type="SAM" id="MobiDB-lite"/>
    </source>
</evidence>
<evidence type="ECO:0000256" key="2">
    <source>
        <dbReference type="ARBA" id="ARBA00004613"/>
    </source>
</evidence>
<comment type="function">
    <text evidence="13">Beta-glucosidases are one of a number of cellulolytic enzymes involved in the degradation of cellulosic biomass. Catalyzes the last step releasing glucose from the inhibitory cellobiose.</text>
</comment>
<comment type="catalytic activity">
    <reaction evidence="1">
        <text>Hydrolysis of terminal, non-reducing beta-D-glucosyl residues with release of beta-D-glucose.</text>
        <dbReference type="EC" id="3.2.1.21"/>
    </reaction>
</comment>
<feature type="signal peptide" evidence="19">
    <location>
        <begin position="1"/>
        <end position="23"/>
    </location>
</feature>
<gene>
    <name evidence="21" type="ORF">LTR62_008683</name>
</gene>
<dbReference type="Pfam" id="PF01915">
    <property type="entry name" value="Glyco_hydro_3_C"/>
    <property type="match status" value="1"/>
</dbReference>
<evidence type="ECO:0000256" key="7">
    <source>
        <dbReference type="ARBA" id="ARBA00022729"/>
    </source>
</evidence>
<evidence type="ECO:0000256" key="19">
    <source>
        <dbReference type="SAM" id="SignalP"/>
    </source>
</evidence>
<dbReference type="Gene3D" id="3.40.50.1700">
    <property type="entry name" value="Glycoside hydrolase family 3 C-terminal domain"/>
    <property type="match status" value="1"/>
</dbReference>
<evidence type="ECO:0000256" key="17">
    <source>
        <dbReference type="ARBA" id="ARBA00041808"/>
    </source>
</evidence>
<evidence type="ECO:0000313" key="21">
    <source>
        <dbReference type="EMBL" id="KAK5108227.1"/>
    </source>
</evidence>
<dbReference type="Pfam" id="PF00933">
    <property type="entry name" value="Glyco_hydro_3"/>
    <property type="match status" value="1"/>
</dbReference>
<dbReference type="InterPro" id="IPR026891">
    <property type="entry name" value="Fn3-like"/>
</dbReference>
<dbReference type="EC" id="3.2.1.21" evidence="5"/>
<dbReference type="InterPro" id="IPR002772">
    <property type="entry name" value="Glyco_hydro_3_C"/>
</dbReference>
<dbReference type="Gene3D" id="3.20.20.300">
    <property type="entry name" value="Glycoside hydrolase, family 3, N-terminal domain"/>
    <property type="match status" value="1"/>
</dbReference>
<comment type="caution">
    <text evidence="21">The sequence shown here is derived from an EMBL/GenBank/DDBJ whole genome shotgun (WGS) entry which is preliminary data.</text>
</comment>
<dbReference type="InterPro" id="IPR017853">
    <property type="entry name" value="GH"/>
</dbReference>
<evidence type="ECO:0000256" key="12">
    <source>
        <dbReference type="ARBA" id="ARBA00023326"/>
    </source>
</evidence>
<dbReference type="InterPro" id="IPR050288">
    <property type="entry name" value="Cellulose_deg_GH3"/>
</dbReference>
<evidence type="ECO:0000256" key="8">
    <source>
        <dbReference type="ARBA" id="ARBA00022801"/>
    </source>
</evidence>
<dbReference type="EMBL" id="JAVRRL010000092">
    <property type="protein sequence ID" value="KAK5108227.1"/>
    <property type="molecule type" value="Genomic_DNA"/>
</dbReference>
<evidence type="ECO:0000313" key="22">
    <source>
        <dbReference type="Proteomes" id="UP001310890"/>
    </source>
</evidence>
<comment type="pathway">
    <text evidence="3">Glycan metabolism; cellulose degradation.</text>
</comment>
<evidence type="ECO:0000256" key="15">
    <source>
        <dbReference type="ARBA" id="ARBA00041276"/>
    </source>
</evidence>
<dbReference type="FunFam" id="3.20.20.300:FF:000002">
    <property type="entry name" value="Probable beta-glucosidase"/>
    <property type="match status" value="1"/>
</dbReference>
<evidence type="ECO:0000256" key="14">
    <source>
        <dbReference type="ARBA" id="ARBA00039579"/>
    </source>
</evidence>
<proteinExistence type="inferred from homology"/>
<keyword evidence="9" id="KW-0325">Glycoprotein</keyword>
<feature type="domain" description="Fibronectin type III-like" evidence="20">
    <location>
        <begin position="745"/>
        <end position="817"/>
    </location>
</feature>
<dbReference type="GO" id="GO:0008422">
    <property type="term" value="F:beta-glucosidase activity"/>
    <property type="evidence" value="ECO:0007669"/>
    <property type="project" value="UniProtKB-EC"/>
</dbReference>
<keyword evidence="11" id="KW-0326">Glycosidase</keyword>
<feature type="compositionally biased region" description="Low complexity" evidence="18">
    <location>
        <begin position="907"/>
        <end position="920"/>
    </location>
</feature>
<dbReference type="GO" id="GO:0005576">
    <property type="term" value="C:extracellular region"/>
    <property type="evidence" value="ECO:0007669"/>
    <property type="project" value="UniProtKB-SubCell"/>
</dbReference>
<protein>
    <recommendedName>
        <fullName evidence="14">Probable beta-glucosidase G</fullName>
        <ecNumber evidence="5">3.2.1.21</ecNumber>
    </recommendedName>
    <alternativeName>
        <fullName evidence="15">Beta-D-glucoside glucohydrolase G</fullName>
    </alternativeName>
    <alternativeName>
        <fullName evidence="16">Cellobiase G</fullName>
    </alternativeName>
    <alternativeName>
        <fullName evidence="17">Gentiobiase G</fullName>
    </alternativeName>
</protein>
<dbReference type="InterPro" id="IPR036962">
    <property type="entry name" value="Glyco_hydro_3_N_sf"/>
</dbReference>
<evidence type="ECO:0000256" key="4">
    <source>
        <dbReference type="ARBA" id="ARBA00005336"/>
    </source>
</evidence>
<evidence type="ECO:0000256" key="16">
    <source>
        <dbReference type="ARBA" id="ARBA00041601"/>
    </source>
</evidence>
<dbReference type="SUPFAM" id="SSF51445">
    <property type="entry name" value="(Trans)glycosidases"/>
    <property type="match status" value="1"/>
</dbReference>
<comment type="subcellular location">
    <subcellularLocation>
        <location evidence="2">Secreted</location>
    </subcellularLocation>
</comment>
<reference evidence="21" key="1">
    <citation type="submission" date="2023-08" db="EMBL/GenBank/DDBJ databases">
        <title>Black Yeasts Isolated from many extreme environments.</title>
        <authorList>
            <person name="Coleine C."/>
            <person name="Stajich J.E."/>
            <person name="Selbmann L."/>
        </authorList>
    </citation>
    <scope>NUCLEOTIDE SEQUENCE</scope>
    <source>
        <strain evidence="21">CCFEE 5401</strain>
    </source>
</reference>
<keyword evidence="6" id="KW-0964">Secreted</keyword>
<dbReference type="PRINTS" id="PR00133">
    <property type="entry name" value="GLHYDRLASE3"/>
</dbReference>
<dbReference type="AlphaFoldDB" id="A0AAN7TAH1"/>
<evidence type="ECO:0000256" key="1">
    <source>
        <dbReference type="ARBA" id="ARBA00000448"/>
    </source>
</evidence>
<evidence type="ECO:0000256" key="10">
    <source>
        <dbReference type="ARBA" id="ARBA00023277"/>
    </source>
</evidence>
<comment type="similarity">
    <text evidence="4">Belongs to the glycosyl hydrolase 3 family.</text>
</comment>
<keyword evidence="10" id="KW-0119">Carbohydrate metabolism</keyword>
<name>A0AAN7TAH1_9PEZI</name>
<dbReference type="Pfam" id="PF14310">
    <property type="entry name" value="Fn3-like"/>
    <property type="match status" value="1"/>
</dbReference>
<dbReference type="Gene3D" id="2.60.40.10">
    <property type="entry name" value="Immunoglobulins"/>
    <property type="match status" value="1"/>
</dbReference>
<dbReference type="PANTHER" id="PTHR42715">
    <property type="entry name" value="BETA-GLUCOSIDASE"/>
    <property type="match status" value="1"/>
</dbReference>
<evidence type="ECO:0000256" key="11">
    <source>
        <dbReference type="ARBA" id="ARBA00023295"/>
    </source>
</evidence>
<dbReference type="InterPro" id="IPR001764">
    <property type="entry name" value="Glyco_hydro_3_N"/>
</dbReference>
<keyword evidence="8" id="KW-0378">Hydrolase</keyword>
<evidence type="ECO:0000259" key="20">
    <source>
        <dbReference type="SMART" id="SM01217"/>
    </source>
</evidence>
<dbReference type="SUPFAM" id="SSF52279">
    <property type="entry name" value="Beta-D-glucan exohydrolase, C-terminal domain"/>
    <property type="match status" value="1"/>
</dbReference>
<dbReference type="SMART" id="SM01217">
    <property type="entry name" value="Fn3_like"/>
    <property type="match status" value="1"/>
</dbReference>
<dbReference type="InterPro" id="IPR036881">
    <property type="entry name" value="Glyco_hydro_3_C_sf"/>
</dbReference>
<evidence type="ECO:0000256" key="13">
    <source>
        <dbReference type="ARBA" id="ARBA00024983"/>
    </source>
</evidence>
<dbReference type="GO" id="GO:0009251">
    <property type="term" value="P:glucan catabolic process"/>
    <property type="evidence" value="ECO:0007669"/>
    <property type="project" value="TreeGrafter"/>
</dbReference>
<dbReference type="PANTHER" id="PTHR42715:SF12">
    <property type="entry name" value="BETA-GLUCOSIDASE G-RELATED"/>
    <property type="match status" value="1"/>
</dbReference>
<keyword evidence="12" id="KW-0624">Polysaccharide degradation</keyword>
<sequence length="951" mass="100147">MLPSYEKLLAAIVLLTATQSANGQNLTSAIGPCQAGPCWVQSEYDVSPPVYPSPNATGIGWSAAFEQAANFVSQLTAEEKAQLVTGTPGPCVGNIGPIYRLGFKGLCLQDGPLAIREADYASVFPAGVSVAASWDKTLARQRGVDMAMEFKGKGADVALGPVAGPLGRSAYGGRNWEGFSPDPYLTGELFATTIEGMQSTGLQACAKHYIGNEQETQRNPTGGLPTVISAGGGPVIEAVSSNIDDRTMHELYLWPFQNAVKSGVASVMCSYNRINGTYGCQNSKTLNGLLKEELGFQGYVMSDWLATHSGYLAATSGEDMDMPGGIGFFSDNPSFFGGNITAAVNNGSLTEDRLDDMCRRIMSPYFLLQQGDASYPAVDPSSGDLNFFPASTYHYNFTYNTQANVDVRDDHSQLIRELGAAGSVLLKNTNNALPLKTPANVGIFGNDAGEPTDGLYFDGDGDLLNVGYEFGVLPVGGGSGTGRFTYVVSPLEAIKTKVYSYNPKALVQYILNNTLIAGPGGYFGVGAIIHPTPPDVCLVFVKTWATEGYDRSSLLVDWDGTQVVESVASLCPNTIVVTHSSGINVMPWADNPNVTAIIAAHYPGEQVGNSLVDLLWGDVNPSGKLPYTIAYKQDDYNFAPIENSSALLTTTDPNAWQSNFENRLLIDYRHFDFFNESVQYEFGYGLSYTTFSMSSLSIAPSTASGSISALPPSNPTEPGGNPALWETLYTATLTITNTGSVAGAAVPQLYLGLPQPVDEDFTPVKVLRGFEKIMLQAGESQTVTFDLTRRDISYWDRFTQQWTIGTSAIGVMAGFSSREIWLTTSCSPLEGSSGSASSASAGYGSATALASGMMSSAMASGSSMISASMPAASSMVSSAMMSGSSMMSASMLPSASMMPSASMSAAGMMPSSASAAPPAGCSDVPGPWQWSGNWGPPHGPPAAGGPPAARS</sequence>
<dbReference type="Proteomes" id="UP001310890">
    <property type="component" value="Unassembled WGS sequence"/>
</dbReference>